<accession>A0ABW8VVX1</accession>
<evidence type="ECO:0000256" key="1">
    <source>
        <dbReference type="SAM" id="Phobius"/>
    </source>
</evidence>
<feature type="transmembrane region" description="Helical" evidence="1">
    <location>
        <begin position="55"/>
        <end position="75"/>
    </location>
</feature>
<dbReference type="EMBL" id="JBJOSA010000017">
    <property type="protein sequence ID" value="MFL8938410.1"/>
    <property type="molecule type" value="Genomic_DNA"/>
</dbReference>
<evidence type="ECO:0008006" key="4">
    <source>
        <dbReference type="Google" id="ProtNLM"/>
    </source>
</evidence>
<organism evidence="2 3">
    <name type="scientific">Rossellomorea oryzaecorticis</name>
    <dbReference type="NCBI Taxonomy" id="1396505"/>
    <lineage>
        <taxon>Bacteria</taxon>
        <taxon>Bacillati</taxon>
        <taxon>Bacillota</taxon>
        <taxon>Bacilli</taxon>
        <taxon>Bacillales</taxon>
        <taxon>Bacillaceae</taxon>
        <taxon>Rossellomorea</taxon>
    </lineage>
</organism>
<dbReference type="RefSeq" id="WP_411160209.1">
    <property type="nucleotide sequence ID" value="NZ_JBJOSA010000017.1"/>
</dbReference>
<name>A0ABW8VVX1_9BACI</name>
<keyword evidence="1" id="KW-0472">Membrane</keyword>
<keyword evidence="1" id="KW-1133">Transmembrane helix</keyword>
<reference evidence="2 3" key="1">
    <citation type="submission" date="2024-12" db="EMBL/GenBank/DDBJ databases">
        <authorList>
            <person name="Li X."/>
            <person name="Zhang D."/>
        </authorList>
    </citation>
    <scope>NUCLEOTIDE SEQUENCE [LARGE SCALE GENOMIC DNA]</scope>
    <source>
        <strain evidence="2 3">JCM19602</strain>
    </source>
</reference>
<evidence type="ECO:0000313" key="3">
    <source>
        <dbReference type="Proteomes" id="UP001628668"/>
    </source>
</evidence>
<sequence>MIFLEPCWKKNTVYSLFAINTADSLEVLVLKDYTLMPGSMPETGMGGAAEESSSTALPIVLASAVLGGAALVFAVRRKLVK</sequence>
<proteinExistence type="predicted"/>
<keyword evidence="1" id="KW-0812">Transmembrane</keyword>
<dbReference type="Proteomes" id="UP001628668">
    <property type="component" value="Unassembled WGS sequence"/>
</dbReference>
<evidence type="ECO:0000313" key="2">
    <source>
        <dbReference type="EMBL" id="MFL8938410.1"/>
    </source>
</evidence>
<keyword evidence="3" id="KW-1185">Reference proteome</keyword>
<gene>
    <name evidence="2" type="ORF">ACKA06_16600</name>
</gene>
<comment type="caution">
    <text evidence="2">The sequence shown here is derived from an EMBL/GenBank/DDBJ whole genome shotgun (WGS) entry which is preliminary data.</text>
</comment>
<protein>
    <recommendedName>
        <fullName evidence="4">Gram-positive cocci surface proteins LPxTG domain-containing protein</fullName>
    </recommendedName>
</protein>